<gene>
    <name evidence="1" type="ORF">HB759_05580</name>
</gene>
<evidence type="ECO:0000313" key="1">
    <source>
        <dbReference type="EMBL" id="MBC1331419.1"/>
    </source>
</evidence>
<dbReference type="Proteomes" id="UP000532866">
    <property type="component" value="Unassembled WGS sequence"/>
</dbReference>
<accession>A0A7X0TQB2</accession>
<sequence>MDLGKMTILNHSMGWEMGTISAASGNLVSATNRMRSEMLLLEPGTVIDILNFEKFQMTILIYDTEKKYIATTGWIRKRYYVESVKNYAIVLANVENSSLVGLVDEIATQVKILLPDKSELSICTSRLDSQKKLDFITNASNNFFNKYNIVQGLLWISSDGSRLGTIEKSEIYITSLDFIDVTEGETWISSSDASVIFYDENYVPVNGLVNASDTVVVPLKCRYIRISIPANEVTRYTFFRAEEEKHAYLPFRYELRNIDIPNEYVTEKLEWVSGTILAVNGMESASESRVRSRFWYLKAGTVISIENDEFNQLTVMEYDSNLLFCKSSGWCVAFVIKTNNYYRIVLSKKNAMKLISDEKEKLVNALRIIEKNDLADYASKIGTGKLNRNGALFHFQVNFLSGNYGSSHCFVEDELWCFSASNDDHTNWTDVQRFKIDFINDMAYPVGHFFHNFGHMNSAEYSAYSQSLIFGNGSGSYTLEPKIHIISNVSQYKNQEYVDISEVALTIDCGEYNWGKKLNVVWGDGNLGRGDIAFLILDDNKKIMKIQLGKGNNDLGMGQFKNGKADIVFNGSFRIIQEWSQENGDEVNQDSCYYNGHLYLALGHDGLWYSKNELTKDSTIAKTYFYESFYNANGKEVLSTMEGITVTEKYVLLGCSRGKHYIHVYSR</sequence>
<dbReference type="AlphaFoldDB" id="A0A7X0TQB2"/>
<organism evidence="1 2">
    <name type="scientific">Listeria booriae</name>
    <dbReference type="NCBI Taxonomy" id="1552123"/>
    <lineage>
        <taxon>Bacteria</taxon>
        <taxon>Bacillati</taxon>
        <taxon>Bacillota</taxon>
        <taxon>Bacilli</taxon>
        <taxon>Bacillales</taxon>
        <taxon>Listeriaceae</taxon>
        <taxon>Listeria</taxon>
    </lineage>
</organism>
<dbReference type="EMBL" id="JAAROL010000001">
    <property type="protein sequence ID" value="MBC1331419.1"/>
    <property type="molecule type" value="Genomic_DNA"/>
</dbReference>
<comment type="caution">
    <text evidence="1">The sequence shown here is derived from an EMBL/GenBank/DDBJ whole genome shotgun (WGS) entry which is preliminary data.</text>
</comment>
<reference evidence="1 2" key="1">
    <citation type="submission" date="2020-03" db="EMBL/GenBank/DDBJ databases">
        <title>Soil Listeria distribution.</title>
        <authorList>
            <person name="Liao J."/>
            <person name="Wiedmann M."/>
        </authorList>
    </citation>
    <scope>NUCLEOTIDE SEQUENCE [LARGE SCALE GENOMIC DNA]</scope>
    <source>
        <strain evidence="1 2">FSL L7-1833</strain>
    </source>
</reference>
<proteinExistence type="predicted"/>
<evidence type="ECO:0000313" key="2">
    <source>
        <dbReference type="Proteomes" id="UP000532866"/>
    </source>
</evidence>
<protein>
    <submittedName>
        <fullName evidence="1">Uncharacterized protein</fullName>
    </submittedName>
</protein>
<dbReference type="RefSeq" id="WP_185373187.1">
    <property type="nucleotide sequence ID" value="NZ_JAARNB010000001.1"/>
</dbReference>
<name>A0A7X0TQB2_9LIST</name>